<dbReference type="KEGG" id="run:DR864_11135"/>
<dbReference type="NCBIfam" id="TIGR01730">
    <property type="entry name" value="RND_mfp"/>
    <property type="match status" value="1"/>
</dbReference>
<dbReference type="Proteomes" id="UP000251993">
    <property type="component" value="Chromosome"/>
</dbReference>
<gene>
    <name evidence="4" type="ORF">DR864_11135</name>
</gene>
<dbReference type="GO" id="GO:0060003">
    <property type="term" value="P:copper ion export"/>
    <property type="evidence" value="ECO:0007669"/>
    <property type="project" value="TreeGrafter"/>
</dbReference>
<protein>
    <submittedName>
        <fullName evidence="4">Efflux transporter periplasmic adaptor subunit</fullName>
    </submittedName>
</protein>
<keyword evidence="2" id="KW-0813">Transport</keyword>
<dbReference type="GO" id="GO:0016020">
    <property type="term" value="C:membrane"/>
    <property type="evidence" value="ECO:0007669"/>
    <property type="project" value="InterPro"/>
</dbReference>
<sequence>MKNTLIFSALVGLLTACGSKTTEEQTTTAPANENIIQLTEIQIKNAGIVTGSLEQKQISSVLKVNGKIEVPPQNVVSISVPMGGYLKNTDLLVGMNVRKGQLLAVIEDQQYIQLQQDYLTAKSKINFLENEYLRQKDLNQSKASSDKVYQQSEAEFRGQRVLLSALAEKLKLAGINPEKLGENNISRTINIYSPISGYVSKINSNIGKYVSPTEVMFELINPTDIHLALKVFEKDVDKLFIGQKIMTFTNNRPDKRYVSEIIMIGKDLTADRVSEVQCHFKNYDKALIPGTYMNAEVEIKNNSAYVLPEDAIVRYEGKHYAFIKKASNEFEMKEVQIGNTENGFTELLNPDKSNQSFVVKGAYALLMSLKNKSEE</sequence>
<dbReference type="RefSeq" id="WP_114067042.1">
    <property type="nucleotide sequence ID" value="NZ_CP030850.1"/>
</dbReference>
<evidence type="ECO:0000259" key="3">
    <source>
        <dbReference type="Pfam" id="PF25917"/>
    </source>
</evidence>
<dbReference type="Gene3D" id="1.10.287.470">
    <property type="entry name" value="Helix hairpin bin"/>
    <property type="match status" value="1"/>
</dbReference>
<evidence type="ECO:0000256" key="2">
    <source>
        <dbReference type="ARBA" id="ARBA00022448"/>
    </source>
</evidence>
<dbReference type="SUPFAM" id="SSF111369">
    <property type="entry name" value="HlyD-like secretion proteins"/>
    <property type="match status" value="1"/>
</dbReference>
<dbReference type="GO" id="GO:0015679">
    <property type="term" value="P:plasma membrane copper ion transport"/>
    <property type="evidence" value="ECO:0007669"/>
    <property type="project" value="TreeGrafter"/>
</dbReference>
<dbReference type="AlphaFoldDB" id="A0A344THY7"/>
<comment type="similarity">
    <text evidence="1">Belongs to the membrane fusion protein (MFP) (TC 8.A.1) family.</text>
</comment>
<dbReference type="Gene3D" id="2.40.30.170">
    <property type="match status" value="1"/>
</dbReference>
<dbReference type="InterPro" id="IPR006143">
    <property type="entry name" value="RND_pump_MFP"/>
</dbReference>
<evidence type="ECO:0000256" key="1">
    <source>
        <dbReference type="ARBA" id="ARBA00009477"/>
    </source>
</evidence>
<dbReference type="EMBL" id="CP030850">
    <property type="protein sequence ID" value="AXE18258.1"/>
    <property type="molecule type" value="Genomic_DNA"/>
</dbReference>
<evidence type="ECO:0000313" key="5">
    <source>
        <dbReference type="Proteomes" id="UP000251993"/>
    </source>
</evidence>
<dbReference type="OrthoDB" id="9814657at2"/>
<dbReference type="PANTHER" id="PTHR30097:SF4">
    <property type="entry name" value="SLR6042 PROTEIN"/>
    <property type="match status" value="1"/>
</dbReference>
<reference evidence="4 5" key="1">
    <citation type="submission" date="2018-07" db="EMBL/GenBank/DDBJ databases">
        <title>Genome sequencing of Runella.</title>
        <authorList>
            <person name="Baek M.-G."/>
            <person name="Yi H."/>
        </authorList>
    </citation>
    <scope>NUCLEOTIDE SEQUENCE [LARGE SCALE GENOMIC DNA]</scope>
    <source>
        <strain evidence="4 5">HYN0085</strain>
    </source>
</reference>
<dbReference type="Gene3D" id="2.40.420.20">
    <property type="match status" value="1"/>
</dbReference>
<dbReference type="PROSITE" id="PS51257">
    <property type="entry name" value="PROKAR_LIPOPROTEIN"/>
    <property type="match status" value="1"/>
</dbReference>
<organism evidence="4 5">
    <name type="scientific">Runella rosea</name>
    <dbReference type="NCBI Taxonomy" id="2259595"/>
    <lineage>
        <taxon>Bacteria</taxon>
        <taxon>Pseudomonadati</taxon>
        <taxon>Bacteroidota</taxon>
        <taxon>Cytophagia</taxon>
        <taxon>Cytophagales</taxon>
        <taxon>Spirosomataceae</taxon>
        <taxon>Runella</taxon>
    </lineage>
</organism>
<proteinExistence type="inferred from homology"/>
<dbReference type="Pfam" id="PF25917">
    <property type="entry name" value="BSH_RND"/>
    <property type="match status" value="1"/>
</dbReference>
<keyword evidence="5" id="KW-1185">Reference proteome</keyword>
<dbReference type="Gene3D" id="2.40.50.100">
    <property type="match status" value="1"/>
</dbReference>
<dbReference type="InterPro" id="IPR058625">
    <property type="entry name" value="MdtA-like_BSH"/>
</dbReference>
<dbReference type="InterPro" id="IPR051909">
    <property type="entry name" value="MFP_Cation_Efflux"/>
</dbReference>
<dbReference type="GO" id="GO:0022857">
    <property type="term" value="F:transmembrane transporter activity"/>
    <property type="evidence" value="ECO:0007669"/>
    <property type="project" value="InterPro"/>
</dbReference>
<feature type="domain" description="Multidrug resistance protein MdtA-like barrel-sandwich hybrid" evidence="3">
    <location>
        <begin position="75"/>
        <end position="212"/>
    </location>
</feature>
<dbReference type="PANTHER" id="PTHR30097">
    <property type="entry name" value="CATION EFFLUX SYSTEM PROTEIN CUSB"/>
    <property type="match status" value="1"/>
</dbReference>
<name>A0A344THY7_9BACT</name>
<dbReference type="GO" id="GO:0030313">
    <property type="term" value="C:cell envelope"/>
    <property type="evidence" value="ECO:0007669"/>
    <property type="project" value="TreeGrafter"/>
</dbReference>
<accession>A0A344THY7</accession>
<evidence type="ECO:0000313" key="4">
    <source>
        <dbReference type="EMBL" id="AXE18258.1"/>
    </source>
</evidence>